<accession>A0A916J8W6</accession>
<dbReference type="SUPFAM" id="SSF53822">
    <property type="entry name" value="Periplasmic binding protein-like I"/>
    <property type="match status" value="1"/>
</dbReference>
<keyword evidence="2" id="KW-0238">DNA-binding</keyword>
<protein>
    <submittedName>
        <fullName evidence="5">Catabolite control protein A</fullName>
    </submittedName>
</protein>
<proteinExistence type="predicted"/>
<keyword evidence="6" id="KW-1185">Reference proteome</keyword>
<dbReference type="RefSeq" id="WP_215236981.1">
    <property type="nucleotide sequence ID" value="NZ_CAJRAF010000001.1"/>
</dbReference>
<comment type="caution">
    <text evidence="5">The sequence shown here is derived from an EMBL/GenBank/DDBJ whole genome shotgun (WGS) entry which is preliminary data.</text>
</comment>
<evidence type="ECO:0000256" key="3">
    <source>
        <dbReference type="ARBA" id="ARBA00023163"/>
    </source>
</evidence>
<dbReference type="PANTHER" id="PTHR30146">
    <property type="entry name" value="LACI-RELATED TRANSCRIPTIONAL REPRESSOR"/>
    <property type="match status" value="1"/>
</dbReference>
<dbReference type="Proteomes" id="UP000680038">
    <property type="component" value="Unassembled WGS sequence"/>
</dbReference>
<evidence type="ECO:0000313" key="6">
    <source>
        <dbReference type="Proteomes" id="UP000680038"/>
    </source>
</evidence>
<gene>
    <name evidence="5" type="primary">ccpA_1</name>
    <name evidence="5" type="ORF">DYBT9275_00171</name>
</gene>
<dbReference type="Gene3D" id="1.10.260.40">
    <property type="entry name" value="lambda repressor-like DNA-binding domains"/>
    <property type="match status" value="1"/>
</dbReference>
<dbReference type="InterPro" id="IPR010982">
    <property type="entry name" value="Lambda_DNA-bd_dom_sf"/>
</dbReference>
<dbReference type="InterPro" id="IPR000843">
    <property type="entry name" value="HTH_LacI"/>
</dbReference>
<dbReference type="Gene3D" id="3.40.50.2300">
    <property type="match status" value="2"/>
</dbReference>
<dbReference type="GO" id="GO:0003700">
    <property type="term" value="F:DNA-binding transcription factor activity"/>
    <property type="evidence" value="ECO:0007669"/>
    <property type="project" value="TreeGrafter"/>
</dbReference>
<dbReference type="Pfam" id="PF13377">
    <property type="entry name" value="Peripla_BP_3"/>
    <property type="match status" value="1"/>
</dbReference>
<dbReference type="SMART" id="SM00354">
    <property type="entry name" value="HTH_LACI"/>
    <property type="match status" value="1"/>
</dbReference>
<dbReference type="PANTHER" id="PTHR30146:SF109">
    <property type="entry name" value="HTH-TYPE TRANSCRIPTIONAL REGULATOR GALS"/>
    <property type="match status" value="1"/>
</dbReference>
<evidence type="ECO:0000256" key="1">
    <source>
        <dbReference type="ARBA" id="ARBA00023015"/>
    </source>
</evidence>
<evidence type="ECO:0000313" key="5">
    <source>
        <dbReference type="EMBL" id="CAG4988845.1"/>
    </source>
</evidence>
<organism evidence="5 6">
    <name type="scientific">Dyadobacter helix</name>
    <dbReference type="NCBI Taxonomy" id="2822344"/>
    <lineage>
        <taxon>Bacteria</taxon>
        <taxon>Pseudomonadati</taxon>
        <taxon>Bacteroidota</taxon>
        <taxon>Cytophagia</taxon>
        <taxon>Cytophagales</taxon>
        <taxon>Spirosomataceae</taxon>
        <taxon>Dyadobacter</taxon>
    </lineage>
</organism>
<dbReference type="CDD" id="cd06267">
    <property type="entry name" value="PBP1_LacI_sugar_binding-like"/>
    <property type="match status" value="1"/>
</dbReference>
<keyword evidence="1" id="KW-0805">Transcription regulation</keyword>
<feature type="domain" description="HTH lacI-type" evidence="4">
    <location>
        <begin position="5"/>
        <end position="59"/>
    </location>
</feature>
<evidence type="ECO:0000256" key="2">
    <source>
        <dbReference type="ARBA" id="ARBA00023125"/>
    </source>
</evidence>
<reference evidence="5" key="1">
    <citation type="submission" date="2021-04" db="EMBL/GenBank/DDBJ databases">
        <authorList>
            <person name="Rodrigo-Torres L."/>
            <person name="Arahal R. D."/>
            <person name="Lucena T."/>
        </authorList>
    </citation>
    <scope>NUCLEOTIDE SEQUENCE</scope>
    <source>
        <strain evidence="5">CECT 9275</strain>
    </source>
</reference>
<dbReference type="GO" id="GO:0000976">
    <property type="term" value="F:transcription cis-regulatory region binding"/>
    <property type="evidence" value="ECO:0007669"/>
    <property type="project" value="TreeGrafter"/>
</dbReference>
<dbReference type="InterPro" id="IPR028082">
    <property type="entry name" value="Peripla_BP_I"/>
</dbReference>
<dbReference type="EMBL" id="CAJRAF010000001">
    <property type="protein sequence ID" value="CAG4988845.1"/>
    <property type="molecule type" value="Genomic_DNA"/>
</dbReference>
<sequence>MEKEVTIYDIARIMSLSAATVSRALNNHPAINIKTRNAVTAKANELGYRSNTFASSLRRKSTKALGVIVPRLNSHFMSSVLAGMETVANKAGYNLLISQSLESVHHEKGNTRAMYNSRVDGLMVSVAYDTETFEHFDNFLKKGVPVLFFDRTIEVPGFPGIVIDNEKGGYDATMHLISQGCRKIMHVAGNLARNVYRGRYDGYRKALAEKGLEFAESLLIINDLSPESGGAVADYIDKMENKPDGIFLANDICAIGCMKALKQKSFAIPGDIAIAGFNNDPVSEVIEPNLTTINYPGRQMGEWAVSAMISHLNGSKPFDATQTMVLRSELLIRDPSLRNQI</sequence>
<evidence type="ECO:0000259" key="4">
    <source>
        <dbReference type="PROSITE" id="PS50932"/>
    </source>
</evidence>
<dbReference type="AlphaFoldDB" id="A0A916J8W6"/>
<dbReference type="PROSITE" id="PS50932">
    <property type="entry name" value="HTH_LACI_2"/>
    <property type="match status" value="1"/>
</dbReference>
<dbReference type="Pfam" id="PF00356">
    <property type="entry name" value="LacI"/>
    <property type="match status" value="1"/>
</dbReference>
<name>A0A916J8W6_9BACT</name>
<dbReference type="InterPro" id="IPR046335">
    <property type="entry name" value="LacI/GalR-like_sensor"/>
</dbReference>
<dbReference type="CDD" id="cd01392">
    <property type="entry name" value="HTH_LacI"/>
    <property type="match status" value="1"/>
</dbReference>
<keyword evidence="3" id="KW-0804">Transcription</keyword>
<dbReference type="SUPFAM" id="SSF47413">
    <property type="entry name" value="lambda repressor-like DNA-binding domains"/>
    <property type="match status" value="1"/>
</dbReference>